<feature type="compositionally biased region" description="Basic and acidic residues" evidence="1">
    <location>
        <begin position="99"/>
        <end position="116"/>
    </location>
</feature>
<proteinExistence type="predicted"/>
<gene>
    <name evidence="2" type="ORF">ACMD2_18648</name>
</gene>
<evidence type="ECO:0000313" key="2">
    <source>
        <dbReference type="EMBL" id="OAY66607.1"/>
    </source>
</evidence>
<dbReference type="InterPro" id="IPR036770">
    <property type="entry name" value="Ankyrin_rpt-contain_sf"/>
</dbReference>
<evidence type="ECO:0000256" key="1">
    <source>
        <dbReference type="SAM" id="MobiDB-lite"/>
    </source>
</evidence>
<protein>
    <submittedName>
        <fullName evidence="2">Ankyrin repeat protein SKIP35</fullName>
    </submittedName>
</protein>
<accession>A0A199UP65</accession>
<evidence type="ECO:0000313" key="3">
    <source>
        <dbReference type="Proteomes" id="UP000092600"/>
    </source>
</evidence>
<dbReference type="AlphaFoldDB" id="A0A199UP65"/>
<comment type="caution">
    <text evidence="2">The sequence shown here is derived from an EMBL/GenBank/DDBJ whole genome shotgun (WGS) entry which is preliminary data.</text>
</comment>
<sequence>MDGKSENFVIEERMVKEMQLDDNNNSPLEVEMEEIEDSVNSNSKNTRDHSTYALSIEKGEGSNVVFSRESPLVAKDRRSAKAPNCNTKKPKSMAFSSIHECDPSRKVSDQNRQDKRLSRHERIRLGQLFRGAVSSRDWGLAESLTPLADAQALNDLLCLGLDAIWFLTTREELQGLTGLIKTIVANGAGDFVRAVLRTSFLASCVSACQSRTTSLADRVNVMAQRFYERLQEYHGDEILNVEAGAKVQRFTEWAFKCIMYYSNSQEKNNGEKGSSVSILEVQFQLSAFKSFLDLVGNNLTGKDFTEAFDAVCFPLTLFSSLFEPDWSSGVSAFAIQGLLGMLVEWGADNVNQCFLEASRFGSTELVRILLQIAQRNSLDIDVDLALGFASHYCKIQTMECLVDEGNAATFLGPLMRAAEHGCLPVVQWFVGHGCRDMELCLALTAATSAGRTDVAAYVLSHIPSHILSALGVEILKAAGDRSGGSVRGIAFLLQSDFLGDPAATYAAADCIARSEGEAVAPELKAFLRDHWSEAAFDEGISYGEDHFVNFTRILKRSEESPIRLRDLPLPLVIAMAYLPLYRECVAHGGRLLPQRLRGQLVEAARRLEGGGGGGGRGLVARDAPTEDVLAMLRRHLPRFLI</sequence>
<feature type="region of interest" description="Disordered" evidence="1">
    <location>
        <begin position="32"/>
        <end position="55"/>
    </location>
</feature>
<feature type="region of interest" description="Disordered" evidence="1">
    <location>
        <begin position="75"/>
        <end position="116"/>
    </location>
</feature>
<dbReference type="EMBL" id="LSRQ01006076">
    <property type="protein sequence ID" value="OAY66607.1"/>
    <property type="molecule type" value="Genomic_DNA"/>
</dbReference>
<dbReference type="PANTHER" id="PTHR36024">
    <property type="entry name" value="ANKYRIN REPEAT PROTEIN SKIP35"/>
    <property type="match status" value="1"/>
</dbReference>
<dbReference type="SUPFAM" id="SSF48403">
    <property type="entry name" value="Ankyrin repeat"/>
    <property type="match status" value="1"/>
</dbReference>
<organism evidence="2 3">
    <name type="scientific">Ananas comosus</name>
    <name type="common">Pineapple</name>
    <name type="synonym">Ananas ananas</name>
    <dbReference type="NCBI Taxonomy" id="4615"/>
    <lineage>
        <taxon>Eukaryota</taxon>
        <taxon>Viridiplantae</taxon>
        <taxon>Streptophyta</taxon>
        <taxon>Embryophyta</taxon>
        <taxon>Tracheophyta</taxon>
        <taxon>Spermatophyta</taxon>
        <taxon>Magnoliopsida</taxon>
        <taxon>Liliopsida</taxon>
        <taxon>Poales</taxon>
        <taxon>Bromeliaceae</taxon>
        <taxon>Bromelioideae</taxon>
        <taxon>Ananas</taxon>
    </lineage>
</organism>
<dbReference type="Proteomes" id="UP000092600">
    <property type="component" value="Unassembled WGS sequence"/>
</dbReference>
<dbReference type="InterPro" id="IPR044956">
    <property type="entry name" value="SKIP35"/>
</dbReference>
<dbReference type="PANTHER" id="PTHR36024:SF1">
    <property type="entry name" value="OS11G0246900 PROTEIN"/>
    <property type="match status" value="1"/>
</dbReference>
<reference evidence="2 3" key="1">
    <citation type="journal article" date="2016" name="DNA Res.">
        <title>The draft genome of MD-2 pineapple using hybrid error correction of long reads.</title>
        <authorList>
            <person name="Redwan R.M."/>
            <person name="Saidin A."/>
            <person name="Kumar S.V."/>
        </authorList>
    </citation>
    <scope>NUCLEOTIDE SEQUENCE [LARGE SCALE GENOMIC DNA]</scope>
    <source>
        <strain evidence="3">cv. MD2</strain>
        <tissue evidence="2">Leaf</tissue>
    </source>
</reference>
<dbReference type="STRING" id="4615.A0A199UP65"/>
<dbReference type="Gene3D" id="1.25.40.20">
    <property type="entry name" value="Ankyrin repeat-containing domain"/>
    <property type="match status" value="1"/>
</dbReference>
<name>A0A199UP65_ANACO</name>